<comment type="similarity">
    <text evidence="6">Belongs to the carbohydrate kinase PfkB family. LacC subfamily.</text>
</comment>
<evidence type="ECO:0000259" key="7">
    <source>
        <dbReference type="Pfam" id="PF00294"/>
    </source>
</evidence>
<dbReference type="NCBIfam" id="TIGR03168">
    <property type="entry name" value="1-PFK"/>
    <property type="match status" value="1"/>
</dbReference>
<keyword evidence="3 6" id="KW-0547">Nucleotide-binding</keyword>
<comment type="catalytic activity">
    <reaction evidence="6">
        <text>D-tagatofuranose 6-phosphate + ATP = D-tagatofuranose 1,6-bisphosphate + ADP + H(+)</text>
        <dbReference type="Rhea" id="RHEA:12420"/>
        <dbReference type="ChEBI" id="CHEBI:15378"/>
        <dbReference type="ChEBI" id="CHEBI:30616"/>
        <dbReference type="ChEBI" id="CHEBI:58694"/>
        <dbReference type="ChEBI" id="CHEBI:58695"/>
        <dbReference type="ChEBI" id="CHEBI:456216"/>
        <dbReference type="EC" id="2.7.1.144"/>
    </reaction>
</comment>
<dbReference type="FunFam" id="3.40.1190.20:FF:000001">
    <property type="entry name" value="Phosphofructokinase"/>
    <property type="match status" value="1"/>
</dbReference>
<dbReference type="InterPro" id="IPR022463">
    <property type="entry name" value="1-PFruKinase"/>
</dbReference>
<protein>
    <recommendedName>
        <fullName evidence="6">Tagatose-6-phosphate kinase</fullName>
        <ecNumber evidence="6">2.7.1.144</ecNumber>
    </recommendedName>
</protein>
<dbReference type="GO" id="GO:0009024">
    <property type="term" value="F:tagatose-6-phosphate kinase activity"/>
    <property type="evidence" value="ECO:0007669"/>
    <property type="project" value="UniProtKB-EC"/>
</dbReference>
<evidence type="ECO:0000256" key="2">
    <source>
        <dbReference type="ARBA" id="ARBA00022679"/>
    </source>
</evidence>
<dbReference type="GO" id="GO:0016052">
    <property type="term" value="P:carbohydrate catabolic process"/>
    <property type="evidence" value="ECO:0007669"/>
    <property type="project" value="UniProtKB-ARBA"/>
</dbReference>
<feature type="domain" description="Carbohydrate kinase PfkB" evidence="7">
    <location>
        <begin position="8"/>
        <end position="286"/>
    </location>
</feature>
<dbReference type="AlphaFoldDB" id="A0A1H9MU86"/>
<dbReference type="PANTHER" id="PTHR46566">
    <property type="entry name" value="1-PHOSPHOFRUCTOKINASE-RELATED"/>
    <property type="match status" value="1"/>
</dbReference>
<evidence type="ECO:0000256" key="5">
    <source>
        <dbReference type="ARBA" id="ARBA00022840"/>
    </source>
</evidence>
<name>A0A1H9MU86_9BACI</name>
<dbReference type="RefSeq" id="WP_089739197.1">
    <property type="nucleotide sequence ID" value="NZ_FOGL01000002.1"/>
</dbReference>
<dbReference type="GO" id="GO:0005524">
    <property type="term" value="F:ATP binding"/>
    <property type="evidence" value="ECO:0007669"/>
    <property type="project" value="UniProtKB-KW"/>
</dbReference>
<dbReference type="InterPro" id="IPR029056">
    <property type="entry name" value="Ribokinase-like"/>
</dbReference>
<dbReference type="EMBL" id="FOGL01000002">
    <property type="protein sequence ID" value="SER27039.1"/>
    <property type="molecule type" value="Genomic_DNA"/>
</dbReference>
<dbReference type="InterPro" id="IPR011611">
    <property type="entry name" value="PfkB_dom"/>
</dbReference>
<dbReference type="STRING" id="531814.SAMN04487944_102154"/>
<dbReference type="InterPro" id="IPR017583">
    <property type="entry name" value="Tagatose/fructose_Pkinase"/>
</dbReference>
<keyword evidence="5 6" id="KW-0067">ATP-binding</keyword>
<keyword evidence="9" id="KW-1185">Reference proteome</keyword>
<comment type="pathway">
    <text evidence="6">Carbohydrate metabolism; D-tagatose 6-phosphate degradation; D-glyceraldehyde 3-phosphate and glycerone phosphate from D-tagatose 6-phosphate: step 1/2.</text>
</comment>
<evidence type="ECO:0000256" key="6">
    <source>
        <dbReference type="PIRNR" id="PIRNR000535"/>
    </source>
</evidence>
<keyword evidence="2 6" id="KW-0808">Transferase</keyword>
<dbReference type="SUPFAM" id="SSF53613">
    <property type="entry name" value="Ribokinase-like"/>
    <property type="match status" value="1"/>
</dbReference>
<dbReference type="EC" id="2.7.1.144" evidence="6"/>
<gene>
    <name evidence="8" type="ORF">SAMN04487944_102154</name>
</gene>
<dbReference type="PANTHER" id="PTHR46566:SF1">
    <property type="entry name" value="1-PHOSPHOFRUCTOKINASE"/>
    <property type="match status" value="1"/>
</dbReference>
<dbReference type="GO" id="GO:0008662">
    <property type="term" value="F:1-phosphofructokinase activity"/>
    <property type="evidence" value="ECO:0007669"/>
    <property type="project" value="InterPro"/>
</dbReference>
<proteinExistence type="inferred from homology"/>
<evidence type="ECO:0000313" key="9">
    <source>
        <dbReference type="Proteomes" id="UP000199687"/>
    </source>
</evidence>
<organism evidence="8 9">
    <name type="scientific">Gracilibacillus ureilyticus</name>
    <dbReference type="NCBI Taxonomy" id="531814"/>
    <lineage>
        <taxon>Bacteria</taxon>
        <taxon>Bacillati</taxon>
        <taxon>Bacillota</taxon>
        <taxon>Bacilli</taxon>
        <taxon>Bacillales</taxon>
        <taxon>Bacillaceae</taxon>
        <taxon>Gracilibacillus</taxon>
    </lineage>
</organism>
<dbReference type="Proteomes" id="UP000199687">
    <property type="component" value="Unassembled WGS sequence"/>
</dbReference>
<dbReference type="GO" id="GO:2001059">
    <property type="term" value="P:D-tagatose 6-phosphate catabolic process"/>
    <property type="evidence" value="ECO:0007669"/>
    <property type="project" value="UniProtKB-UniPathway"/>
</dbReference>
<evidence type="ECO:0000256" key="4">
    <source>
        <dbReference type="ARBA" id="ARBA00022777"/>
    </source>
</evidence>
<dbReference type="UniPathway" id="UPA00704">
    <property type="reaction ID" value="UER00715"/>
</dbReference>
<keyword evidence="4 8" id="KW-0418">Kinase</keyword>
<dbReference type="CDD" id="cd01164">
    <property type="entry name" value="FruK_PfkB_like"/>
    <property type="match status" value="1"/>
</dbReference>
<dbReference type="OrthoDB" id="9801219at2"/>
<comment type="similarity">
    <text evidence="1">Belongs to the carbohydrate kinase pfkB family.</text>
</comment>
<dbReference type="Pfam" id="PF00294">
    <property type="entry name" value="PfkB"/>
    <property type="match status" value="1"/>
</dbReference>
<evidence type="ECO:0000256" key="1">
    <source>
        <dbReference type="ARBA" id="ARBA00005380"/>
    </source>
</evidence>
<evidence type="ECO:0000256" key="3">
    <source>
        <dbReference type="ARBA" id="ARBA00022741"/>
    </source>
</evidence>
<evidence type="ECO:0000313" key="8">
    <source>
        <dbReference type="EMBL" id="SER27039.1"/>
    </source>
</evidence>
<dbReference type="GO" id="GO:0005829">
    <property type="term" value="C:cytosol"/>
    <property type="evidence" value="ECO:0007669"/>
    <property type="project" value="TreeGrafter"/>
</dbReference>
<dbReference type="GO" id="GO:0044281">
    <property type="term" value="P:small molecule metabolic process"/>
    <property type="evidence" value="ECO:0007669"/>
    <property type="project" value="UniProtKB-ARBA"/>
</dbReference>
<accession>A0A1H9MU86</accession>
<dbReference type="Gene3D" id="3.40.1190.20">
    <property type="match status" value="1"/>
</dbReference>
<dbReference type="NCBIfam" id="TIGR03828">
    <property type="entry name" value="pfkB"/>
    <property type="match status" value="1"/>
</dbReference>
<sequence length="305" mass="32902">MIYTVTLNPAVDYVVQLDNFKPGQINRSNFDYKEAGGKGINVSRVLNRFNTSSTALGFIGGFTGTFIADYLSEANISHDFIQLEEDTRINVKLKSGNEESEVNGRSPEITDNAYSQFSAKLKGLSSEDIVVLAGSLPSSLPKDTYRSLVDMLNAQGVTAILDTSGEALAEAIKAGPAFIKPNNFELAELFGEEVKTDQDIIRLAKRLHEENNVDHVLVSMAKEGAIYVGEAGVLKLSAPKGKAIHSVGAGDSAVAGFIYKWQETKNAEEAAKYAVASGSATAFSKTLCTKEEVENLLKEVHVTKI</sequence>
<reference evidence="8 9" key="1">
    <citation type="submission" date="2016-10" db="EMBL/GenBank/DDBJ databases">
        <authorList>
            <person name="de Groot N.N."/>
        </authorList>
    </citation>
    <scope>NUCLEOTIDE SEQUENCE [LARGE SCALE GENOMIC DNA]</scope>
    <source>
        <strain evidence="8 9">CGMCC 1.7727</strain>
    </source>
</reference>
<dbReference type="PIRSF" id="PIRSF000535">
    <property type="entry name" value="1PFK/6PFK/LacC"/>
    <property type="match status" value="1"/>
</dbReference>
<dbReference type="GO" id="GO:0005988">
    <property type="term" value="P:lactose metabolic process"/>
    <property type="evidence" value="ECO:0007669"/>
    <property type="project" value="UniProtKB-KW"/>
</dbReference>
<keyword evidence="6" id="KW-0423">Lactose metabolism</keyword>